<gene>
    <name evidence="1" type="ORF">SAMN05216404_103312</name>
</gene>
<proteinExistence type="predicted"/>
<dbReference type="Proteomes" id="UP000183898">
    <property type="component" value="Unassembled WGS sequence"/>
</dbReference>
<accession>A0A1H8FGX2</accession>
<organism evidence="1 2">
    <name type="scientific">Nitrosospira multiformis</name>
    <dbReference type="NCBI Taxonomy" id="1231"/>
    <lineage>
        <taxon>Bacteria</taxon>
        <taxon>Pseudomonadati</taxon>
        <taxon>Pseudomonadota</taxon>
        <taxon>Betaproteobacteria</taxon>
        <taxon>Nitrosomonadales</taxon>
        <taxon>Nitrosomonadaceae</taxon>
        <taxon>Nitrosospira</taxon>
    </lineage>
</organism>
<evidence type="ECO:0000313" key="1">
    <source>
        <dbReference type="EMBL" id="SEN30338.1"/>
    </source>
</evidence>
<name>A0A1H8FGX2_9PROT</name>
<protein>
    <submittedName>
        <fullName evidence="1">Uncharacterized protein</fullName>
    </submittedName>
</protein>
<dbReference type="AlphaFoldDB" id="A0A1H8FGX2"/>
<dbReference type="EMBL" id="FOCT01000003">
    <property type="protein sequence ID" value="SEN30338.1"/>
    <property type="molecule type" value="Genomic_DNA"/>
</dbReference>
<reference evidence="1 2" key="1">
    <citation type="submission" date="2016-10" db="EMBL/GenBank/DDBJ databases">
        <authorList>
            <person name="de Groot N.N."/>
        </authorList>
    </citation>
    <scope>NUCLEOTIDE SEQUENCE [LARGE SCALE GENOMIC DNA]</scope>
    <source>
        <strain evidence="1 2">Nl18</strain>
    </source>
</reference>
<sequence>MVTPAGRREALGILTGQGLSQRSACRIAGVSRRIVSYEVKQPDRDRAIAARLIEASSRYPRFGYRRIAVMTDQSRGCVALVESVGTKLTQAQAQEAPLGQIYAFLEQPNQTGSGLMISSMMVWPMARR</sequence>
<evidence type="ECO:0000313" key="2">
    <source>
        <dbReference type="Proteomes" id="UP000183898"/>
    </source>
</evidence>